<feature type="compositionally biased region" description="Basic and acidic residues" evidence="2">
    <location>
        <begin position="83"/>
        <end position="107"/>
    </location>
</feature>
<evidence type="ECO:0000256" key="1">
    <source>
        <dbReference type="SAM" id="Coils"/>
    </source>
</evidence>
<feature type="compositionally biased region" description="Basic and acidic residues" evidence="2">
    <location>
        <begin position="55"/>
        <end position="73"/>
    </location>
</feature>
<dbReference type="AlphaFoldDB" id="A0A7S3JZG7"/>
<feature type="compositionally biased region" description="Basic and acidic residues" evidence="2">
    <location>
        <begin position="25"/>
        <end position="36"/>
    </location>
</feature>
<dbReference type="EMBL" id="HBIJ01015816">
    <property type="protein sequence ID" value="CAE0369785.1"/>
    <property type="molecule type" value="Transcribed_RNA"/>
</dbReference>
<proteinExistence type="predicted"/>
<evidence type="ECO:0008006" key="4">
    <source>
        <dbReference type="Google" id="ProtNLM"/>
    </source>
</evidence>
<feature type="coiled-coil region" evidence="1">
    <location>
        <begin position="200"/>
        <end position="252"/>
    </location>
</feature>
<feature type="region of interest" description="Disordered" evidence="2">
    <location>
        <begin position="25"/>
        <end position="107"/>
    </location>
</feature>
<sequence>MSFFRELHMAAQDLQKSGFNLDTLREEIGNDKREPLPEMPLPTREKAPPKSVDIPTEKPSENMRKNIDDDSKKKPIVLSVPAQKEEQKSNAKQSEKEIGRHTENQDWKSKGLEVSDFLKEQTKKLASAPTKLIAEAEERADIRLTRVKQARERWEREAASYAANVAKLAHELRQVVANRSAEKEEVVYLREQIRIQRQVAEQSQIERDAATNELEAVALRQVDSLQAEVAALRREKRRADQLDKELRALKETHNSGQNHQNNNSSTKFSTTTEMQHIKLQLQAARSAAAASARAARGEIELERQSAATWEQKAARLKIELRQALAATAKAEQENDALRRERDILKSASKAKSRRDQDADALKSALKLAMEARHSLEQALSKSREEYQAALQAKTQAEQKMYNDAEMWKGEVAAARQAAREARNALLSHTSTDNDSISINNHNRDENKKIESGATEYLRSVVSTALPSSNSPVIAPGGQHRPDTATRQRLIPVLRSLLGLPHETVESSIEALARTPAGGDFAIALLSAHPTDIVQSKHAAQLQEQRSKLLQLENLLDDLRSKLAFTESAHQETIRSSAQEQAKLIKFYESQVNEALAISKRNDSNCVQLAATADHARAQATAAQAAQAHFEQKISQLIDNRKDGLDANQLDYLRSTLICFLRGFSQPKLRSQLLPVLVQILKIPPDDPMAEEILHIADHLSTS</sequence>
<feature type="coiled-coil region" evidence="1">
    <location>
        <begin position="133"/>
        <end position="171"/>
    </location>
</feature>
<reference evidence="3" key="1">
    <citation type="submission" date="2021-01" db="EMBL/GenBank/DDBJ databases">
        <authorList>
            <person name="Corre E."/>
            <person name="Pelletier E."/>
            <person name="Niang G."/>
            <person name="Scheremetjew M."/>
            <person name="Finn R."/>
            <person name="Kale V."/>
            <person name="Holt S."/>
            <person name="Cochrane G."/>
            <person name="Meng A."/>
            <person name="Brown T."/>
            <person name="Cohen L."/>
        </authorList>
    </citation>
    <scope>NUCLEOTIDE SEQUENCE</scope>
    <source>
        <strain evidence="3">CCMP1510</strain>
    </source>
</reference>
<organism evidence="3">
    <name type="scientific">Aureoumbra lagunensis</name>
    <dbReference type="NCBI Taxonomy" id="44058"/>
    <lineage>
        <taxon>Eukaryota</taxon>
        <taxon>Sar</taxon>
        <taxon>Stramenopiles</taxon>
        <taxon>Ochrophyta</taxon>
        <taxon>Pelagophyceae</taxon>
        <taxon>Pelagomonadales</taxon>
        <taxon>Aureoumbra</taxon>
    </lineage>
</organism>
<evidence type="ECO:0000313" key="3">
    <source>
        <dbReference type="EMBL" id="CAE0369785.1"/>
    </source>
</evidence>
<keyword evidence="1" id="KW-0175">Coiled coil</keyword>
<evidence type="ECO:0000256" key="2">
    <source>
        <dbReference type="SAM" id="MobiDB-lite"/>
    </source>
</evidence>
<name>A0A7S3JZG7_9STRA</name>
<feature type="coiled-coil region" evidence="1">
    <location>
        <begin position="541"/>
        <end position="568"/>
    </location>
</feature>
<accession>A0A7S3JZG7</accession>
<gene>
    <name evidence="3" type="ORF">ALAG00032_LOCUS10549</name>
</gene>
<protein>
    <recommendedName>
        <fullName evidence="4">GRIP domain-containing protein</fullName>
    </recommendedName>
</protein>
<feature type="coiled-coil region" evidence="1">
    <location>
        <begin position="299"/>
        <end position="424"/>
    </location>
</feature>